<dbReference type="AlphaFoldDB" id="A0A180G159"/>
<gene>
    <name evidence="2" type="ORF">PTTG_29949</name>
</gene>
<organism evidence="2">
    <name type="scientific">Puccinia triticina (isolate 1-1 / race 1 (BBBD))</name>
    <name type="common">Brown leaf rust fungus</name>
    <dbReference type="NCBI Taxonomy" id="630390"/>
    <lineage>
        <taxon>Eukaryota</taxon>
        <taxon>Fungi</taxon>
        <taxon>Dikarya</taxon>
        <taxon>Basidiomycota</taxon>
        <taxon>Pucciniomycotina</taxon>
        <taxon>Pucciniomycetes</taxon>
        <taxon>Pucciniales</taxon>
        <taxon>Pucciniaceae</taxon>
        <taxon>Puccinia</taxon>
    </lineage>
</organism>
<keyword evidence="4" id="KW-1185">Reference proteome</keyword>
<protein>
    <submittedName>
        <fullName evidence="2 3">Uncharacterized protein</fullName>
    </submittedName>
</protein>
<evidence type="ECO:0000256" key="1">
    <source>
        <dbReference type="SAM" id="MobiDB-lite"/>
    </source>
</evidence>
<evidence type="ECO:0000313" key="3">
    <source>
        <dbReference type="EnsemblFungi" id="PTTG_29949-t43_1-p1"/>
    </source>
</evidence>
<reference evidence="2" key="1">
    <citation type="submission" date="2009-11" db="EMBL/GenBank/DDBJ databases">
        <authorList>
            <consortium name="The Broad Institute Genome Sequencing Platform"/>
            <person name="Ward D."/>
            <person name="Feldgarden M."/>
            <person name="Earl A."/>
            <person name="Young S.K."/>
            <person name="Zeng Q."/>
            <person name="Koehrsen M."/>
            <person name="Alvarado L."/>
            <person name="Berlin A."/>
            <person name="Bochicchio J."/>
            <person name="Borenstein D."/>
            <person name="Chapman S.B."/>
            <person name="Chen Z."/>
            <person name="Engels R."/>
            <person name="Freedman E."/>
            <person name="Gellesch M."/>
            <person name="Goldberg J."/>
            <person name="Griggs A."/>
            <person name="Gujja S."/>
            <person name="Heilman E."/>
            <person name="Heiman D."/>
            <person name="Hepburn T."/>
            <person name="Howarth C."/>
            <person name="Jen D."/>
            <person name="Larson L."/>
            <person name="Lewis B."/>
            <person name="Mehta T."/>
            <person name="Park D."/>
            <person name="Pearson M."/>
            <person name="Roberts A."/>
            <person name="Saif S."/>
            <person name="Shea T."/>
            <person name="Shenoy N."/>
            <person name="Sisk P."/>
            <person name="Stolte C."/>
            <person name="Sykes S."/>
            <person name="Thomson T."/>
            <person name="Walk T."/>
            <person name="White J."/>
            <person name="Yandava C."/>
            <person name="Izard J."/>
            <person name="Baranova O.V."/>
            <person name="Blanton J.M."/>
            <person name="Tanner A.C."/>
            <person name="Dewhirst F.E."/>
            <person name="Haas B."/>
            <person name="Nusbaum C."/>
            <person name="Birren B."/>
        </authorList>
    </citation>
    <scope>NUCLEOTIDE SEQUENCE [LARGE SCALE GENOMIC DNA]</scope>
    <source>
        <strain evidence="2">1-1 BBBD Race 1</strain>
    </source>
</reference>
<name>A0A180G159_PUCT1</name>
<evidence type="ECO:0000313" key="2">
    <source>
        <dbReference type="EMBL" id="OAV86354.1"/>
    </source>
</evidence>
<accession>A0A180G159</accession>
<feature type="region of interest" description="Disordered" evidence="1">
    <location>
        <begin position="69"/>
        <end position="98"/>
    </location>
</feature>
<feature type="non-terminal residue" evidence="2">
    <location>
        <position position="1"/>
    </location>
</feature>
<evidence type="ECO:0000313" key="4">
    <source>
        <dbReference type="Proteomes" id="UP000005240"/>
    </source>
</evidence>
<reference evidence="3" key="4">
    <citation type="submission" date="2025-05" db="UniProtKB">
        <authorList>
            <consortium name="EnsemblFungi"/>
        </authorList>
    </citation>
    <scope>IDENTIFICATION</scope>
    <source>
        <strain evidence="3">isolate 1-1 / race 1 (BBBD)</strain>
    </source>
</reference>
<dbReference type="Proteomes" id="UP000005240">
    <property type="component" value="Unassembled WGS sequence"/>
</dbReference>
<reference evidence="3 4" key="3">
    <citation type="journal article" date="2017" name="G3 (Bethesda)">
        <title>Comparative analysis highlights variable genome content of wheat rusts and divergence of the mating loci.</title>
        <authorList>
            <person name="Cuomo C.A."/>
            <person name="Bakkeren G."/>
            <person name="Khalil H.B."/>
            <person name="Panwar V."/>
            <person name="Joly D."/>
            <person name="Linning R."/>
            <person name="Sakthikumar S."/>
            <person name="Song X."/>
            <person name="Adiconis X."/>
            <person name="Fan L."/>
            <person name="Goldberg J.M."/>
            <person name="Levin J.Z."/>
            <person name="Young S."/>
            <person name="Zeng Q."/>
            <person name="Anikster Y."/>
            <person name="Bruce M."/>
            <person name="Wang M."/>
            <person name="Yin C."/>
            <person name="McCallum B."/>
            <person name="Szabo L.J."/>
            <person name="Hulbert S."/>
            <person name="Chen X."/>
            <person name="Fellers J.P."/>
        </authorList>
    </citation>
    <scope>NUCLEOTIDE SEQUENCE</scope>
    <source>
        <strain evidence="4">Isolate 1-1 / race 1 (BBBD)</strain>
        <strain evidence="3">isolate 1-1 / race 1 (BBBD)</strain>
    </source>
</reference>
<reference evidence="2" key="2">
    <citation type="submission" date="2016-05" db="EMBL/GenBank/DDBJ databases">
        <title>Comparative analysis highlights variable genome content of wheat rusts and divergence of the mating loci.</title>
        <authorList>
            <person name="Cuomo C.A."/>
            <person name="Bakkeren G."/>
            <person name="Szabo L."/>
            <person name="Khalil H."/>
            <person name="Joly D."/>
            <person name="Goldberg J."/>
            <person name="Young S."/>
            <person name="Zeng Q."/>
            <person name="Fellers J."/>
        </authorList>
    </citation>
    <scope>NUCLEOTIDE SEQUENCE [LARGE SCALE GENOMIC DNA]</scope>
    <source>
        <strain evidence="2">1-1 BBBD Race 1</strain>
    </source>
</reference>
<dbReference type="VEuPathDB" id="FungiDB:PTTG_29949"/>
<dbReference type="EMBL" id="ADAS02001244">
    <property type="protein sequence ID" value="OAV86354.1"/>
    <property type="molecule type" value="Genomic_DNA"/>
</dbReference>
<sequence>RLSFFCSKSRAARFPATSAIELRILHHPSVFNLHVDPVEFSPPQGNLFSLSRNPNRLPQAKLALSEIEGMRDDPSKVASQSQGFLGLHRTSRQAPPPL</sequence>
<dbReference type="EnsemblFungi" id="PTTG_29949-t43_1">
    <property type="protein sequence ID" value="PTTG_29949-t43_1-p1"/>
    <property type="gene ID" value="PTTG_29949"/>
</dbReference>
<proteinExistence type="predicted"/>